<dbReference type="OrthoDB" id="9790815at2"/>
<gene>
    <name evidence="2" type="ORF">OMK_01738</name>
</gene>
<dbReference type="EMBL" id="AHYR01000006">
    <property type="protein sequence ID" value="EOT40822.1"/>
    <property type="molecule type" value="Genomic_DNA"/>
</dbReference>
<dbReference type="Gene3D" id="2.130.10.10">
    <property type="entry name" value="YVTN repeat-like/Quinoprotein amine dehydrogenase"/>
    <property type="match status" value="1"/>
</dbReference>
<protein>
    <submittedName>
        <fullName evidence="2">6-phosphogluconolactonase</fullName>
    </submittedName>
</protein>
<evidence type="ECO:0000313" key="3">
    <source>
        <dbReference type="Proteomes" id="UP000014127"/>
    </source>
</evidence>
<dbReference type="InterPro" id="IPR011048">
    <property type="entry name" value="Haem_d1_sf"/>
</dbReference>
<accession>S1NCJ5</accession>
<dbReference type="AlphaFoldDB" id="S1NCJ5"/>
<dbReference type="InterPro" id="IPR050282">
    <property type="entry name" value="Cycloisomerase_2"/>
</dbReference>
<dbReference type="eggNOG" id="COG2706">
    <property type="taxonomic scope" value="Bacteria"/>
</dbReference>
<dbReference type="Pfam" id="PF10282">
    <property type="entry name" value="Lactonase"/>
    <property type="match status" value="1"/>
</dbReference>
<dbReference type="Proteomes" id="UP000014127">
    <property type="component" value="Unassembled WGS sequence"/>
</dbReference>
<dbReference type="PATRIC" id="fig|1139219.3.peg.1697"/>
<dbReference type="STRING" id="44009.RV01_GL000931"/>
<dbReference type="InterPro" id="IPR015943">
    <property type="entry name" value="WD40/YVTN_repeat-like_dom_sf"/>
</dbReference>
<proteinExistence type="inferred from homology"/>
<dbReference type="InterPro" id="IPR019405">
    <property type="entry name" value="Lactonase_7-beta_prop"/>
</dbReference>
<dbReference type="GO" id="GO:0005829">
    <property type="term" value="C:cytosol"/>
    <property type="evidence" value="ECO:0007669"/>
    <property type="project" value="TreeGrafter"/>
</dbReference>
<dbReference type="SUPFAM" id="SSF51004">
    <property type="entry name" value="C-terminal (heme d1) domain of cytochrome cd1-nitrite reductase"/>
    <property type="match status" value="1"/>
</dbReference>
<dbReference type="PANTHER" id="PTHR30344">
    <property type="entry name" value="6-PHOSPHOGLUCONOLACTONASE-RELATED"/>
    <property type="match status" value="1"/>
</dbReference>
<keyword evidence="3" id="KW-1185">Reference proteome</keyword>
<organism evidence="2 3">
    <name type="scientific">Enterococcus dispar ATCC 51266</name>
    <dbReference type="NCBI Taxonomy" id="1139219"/>
    <lineage>
        <taxon>Bacteria</taxon>
        <taxon>Bacillati</taxon>
        <taxon>Bacillota</taxon>
        <taxon>Bacilli</taxon>
        <taxon>Lactobacillales</taxon>
        <taxon>Enterococcaceae</taxon>
        <taxon>Enterococcus</taxon>
    </lineage>
</organism>
<dbReference type="PANTHER" id="PTHR30344:SF1">
    <property type="entry name" value="6-PHOSPHOGLUCONOLACTONASE"/>
    <property type="match status" value="1"/>
</dbReference>
<name>S1NCJ5_9ENTE</name>
<dbReference type="GO" id="GO:0017057">
    <property type="term" value="F:6-phosphogluconolactonase activity"/>
    <property type="evidence" value="ECO:0007669"/>
    <property type="project" value="TreeGrafter"/>
</dbReference>
<dbReference type="HOGENOM" id="CLU_038716_3_1_9"/>
<dbReference type="RefSeq" id="WP_016172903.1">
    <property type="nucleotide sequence ID" value="NZ_ASWK01000001.1"/>
</dbReference>
<comment type="similarity">
    <text evidence="1">Belongs to the cycloisomerase 2 family.</text>
</comment>
<sequence length="340" mass="37470">MLQHLLLGTYTRRDSKGIYRITLDTDKEQLVNLSLATEENSPTYLAQSKAKNLYTVTAVDGKGGCGAYDKNFNFLNAVTKEGAPLCYVAVDEQRQLVYGANYHLGEISVYGLKEDGSLESKVIIKHDEPTGSNENQDNPHVHYTDLTPDKRLVVCDLGTDRVYTYNVSQDGKLDEVAVYQTEDGAGPRHLVFHPTKNIAYLLGELNSTLTVLSYNPEDGSFAEIMQDSLLPKDFTGANGGAAIRISADGRFVYASNRGHNSIVVFAVSADGLTIEKIQTISTEGEFPRDFAIDPSGRYVVCANQNSDNLSLYTRNETDGYLTLVQKDVYAPECVCVLFED</sequence>
<evidence type="ECO:0000256" key="1">
    <source>
        <dbReference type="ARBA" id="ARBA00005564"/>
    </source>
</evidence>
<comment type="caution">
    <text evidence="2">The sequence shown here is derived from an EMBL/GenBank/DDBJ whole genome shotgun (WGS) entry which is preliminary data.</text>
</comment>
<evidence type="ECO:0000313" key="2">
    <source>
        <dbReference type="EMBL" id="EOT40822.1"/>
    </source>
</evidence>
<reference evidence="2 3" key="1">
    <citation type="submission" date="2013-03" db="EMBL/GenBank/DDBJ databases">
        <title>The Genome Sequence of Enterococcus dispar ATCC_51266 (Illumina only assembly).</title>
        <authorList>
            <consortium name="The Broad Institute Genomics Platform"/>
            <consortium name="The Broad Institute Genome Sequencing Center for Infectious Disease"/>
            <person name="Earl A."/>
            <person name="Russ C."/>
            <person name="Gilmore M."/>
            <person name="Surin D."/>
            <person name="Walker B."/>
            <person name="Young S."/>
            <person name="Zeng Q."/>
            <person name="Gargeya S."/>
            <person name="Fitzgerald M."/>
            <person name="Haas B."/>
            <person name="Abouelleil A."/>
            <person name="Allen A.W."/>
            <person name="Alvarado L."/>
            <person name="Arachchi H.M."/>
            <person name="Berlin A.M."/>
            <person name="Chapman S.B."/>
            <person name="Gainer-Dewar J."/>
            <person name="Goldberg J."/>
            <person name="Griggs A."/>
            <person name="Gujja S."/>
            <person name="Hansen M."/>
            <person name="Howarth C."/>
            <person name="Imamovic A."/>
            <person name="Ireland A."/>
            <person name="Larimer J."/>
            <person name="McCowan C."/>
            <person name="Murphy C."/>
            <person name="Pearson M."/>
            <person name="Poon T.W."/>
            <person name="Priest M."/>
            <person name="Roberts A."/>
            <person name="Saif S."/>
            <person name="Shea T."/>
            <person name="Sisk P."/>
            <person name="Sykes S."/>
            <person name="Wortman J."/>
            <person name="Nusbaum C."/>
            <person name="Birren B."/>
        </authorList>
    </citation>
    <scope>NUCLEOTIDE SEQUENCE [LARGE SCALE GENOMIC DNA]</scope>
    <source>
        <strain evidence="2 3">ATCC 51266</strain>
    </source>
</reference>